<dbReference type="PANTHER" id="PTHR35871:SF1">
    <property type="entry name" value="CXC1-LIKE CYSTEINE CLUSTER ASSOCIATED WITH KDZ TRANSPOSASES DOMAIN-CONTAINING PROTEIN"/>
    <property type="match status" value="1"/>
</dbReference>
<gene>
    <name evidence="1" type="ORF">BT96DRAFT_981389</name>
</gene>
<dbReference type="EMBL" id="ML769794">
    <property type="protein sequence ID" value="KAE9387546.1"/>
    <property type="molecule type" value="Genomic_DNA"/>
</dbReference>
<name>A0A6A4GQ27_9AGAR</name>
<organism evidence="1 2">
    <name type="scientific">Gymnopus androsaceus JB14</name>
    <dbReference type="NCBI Taxonomy" id="1447944"/>
    <lineage>
        <taxon>Eukaryota</taxon>
        <taxon>Fungi</taxon>
        <taxon>Dikarya</taxon>
        <taxon>Basidiomycota</taxon>
        <taxon>Agaricomycotina</taxon>
        <taxon>Agaricomycetes</taxon>
        <taxon>Agaricomycetidae</taxon>
        <taxon>Agaricales</taxon>
        <taxon>Marasmiineae</taxon>
        <taxon>Omphalotaceae</taxon>
        <taxon>Gymnopus</taxon>
    </lineage>
</organism>
<evidence type="ECO:0000313" key="2">
    <source>
        <dbReference type="Proteomes" id="UP000799118"/>
    </source>
</evidence>
<dbReference type="Proteomes" id="UP000799118">
    <property type="component" value="Unassembled WGS sequence"/>
</dbReference>
<sequence length="187" mass="21064">MHAKCTPVCPFENNNCCMARILRKQADFLNQPSMLEILFTEAGHYCIFLPKLHCELNPIEMYWGWVKYRFREVPKKTFQDAKDAAFKYLDACPIEVIQQFINRALRWMSAYQLGLTGKAAEWAVKKQKTHWYQGSSGTCGTDLNLTGILPGLGSTEMDLTQPGTATQPGNPAYPAYLSHTLPGGEIP</sequence>
<dbReference type="AlphaFoldDB" id="A0A6A4GQ27"/>
<evidence type="ECO:0008006" key="3">
    <source>
        <dbReference type="Google" id="ProtNLM"/>
    </source>
</evidence>
<reference evidence="1" key="1">
    <citation type="journal article" date="2019" name="Environ. Microbiol.">
        <title>Fungal ecological strategies reflected in gene transcription - a case study of two litter decomposers.</title>
        <authorList>
            <person name="Barbi F."/>
            <person name="Kohler A."/>
            <person name="Barry K."/>
            <person name="Baskaran P."/>
            <person name="Daum C."/>
            <person name="Fauchery L."/>
            <person name="Ihrmark K."/>
            <person name="Kuo A."/>
            <person name="LaButti K."/>
            <person name="Lipzen A."/>
            <person name="Morin E."/>
            <person name="Grigoriev I.V."/>
            <person name="Henrissat B."/>
            <person name="Lindahl B."/>
            <person name="Martin F."/>
        </authorList>
    </citation>
    <scope>NUCLEOTIDE SEQUENCE</scope>
    <source>
        <strain evidence="1">JB14</strain>
    </source>
</reference>
<evidence type="ECO:0000313" key="1">
    <source>
        <dbReference type="EMBL" id="KAE9387546.1"/>
    </source>
</evidence>
<dbReference type="PANTHER" id="PTHR35871">
    <property type="entry name" value="EXPRESSED PROTEIN"/>
    <property type="match status" value="1"/>
</dbReference>
<keyword evidence="2" id="KW-1185">Reference proteome</keyword>
<dbReference type="OrthoDB" id="2449121at2759"/>
<dbReference type="InterPro" id="IPR036397">
    <property type="entry name" value="RNaseH_sf"/>
</dbReference>
<accession>A0A6A4GQ27</accession>
<dbReference type="GO" id="GO:0003676">
    <property type="term" value="F:nucleic acid binding"/>
    <property type="evidence" value="ECO:0007669"/>
    <property type="project" value="InterPro"/>
</dbReference>
<proteinExistence type="predicted"/>
<dbReference type="Gene3D" id="3.30.420.10">
    <property type="entry name" value="Ribonuclease H-like superfamily/Ribonuclease H"/>
    <property type="match status" value="1"/>
</dbReference>
<protein>
    <recommendedName>
        <fullName evidence="3">Tc1-like transposase DDE domain-containing protein</fullName>
    </recommendedName>
</protein>